<organism evidence="2 3">
    <name type="scientific">Bifidobacterium magnum</name>
    <dbReference type="NCBI Taxonomy" id="1692"/>
    <lineage>
        <taxon>Bacteria</taxon>
        <taxon>Bacillati</taxon>
        <taxon>Actinomycetota</taxon>
        <taxon>Actinomycetes</taxon>
        <taxon>Bifidobacteriales</taxon>
        <taxon>Bifidobacteriaceae</taxon>
        <taxon>Bifidobacterium</taxon>
    </lineage>
</organism>
<dbReference type="EMBL" id="JGZB01000004">
    <property type="protein sequence ID" value="KFI68209.1"/>
    <property type="molecule type" value="Genomic_DNA"/>
</dbReference>
<sequence length="257" mass="29152">MSEDSQHVSPRTMWGRDNAGTQPHDEDFTQSSSYQRIDDSTQESEVIEENAGPAQRVPMDQLPDLRRQNDDDIDQNRAEFTTVYDIIDQLENTITEAKGTIFSPSLVKIDRDEFLDQLEELKSKLPVQLERASALMREAEHRLETAQSQANVIITSAQSRATDMVHEAQQQAQILAGQEHVTQIARQKSRDMLDQAQAKADTLTQGADRYCIKVMESLQQQLNKLGNDVQGGLTVLKDRQEDAAEELEHLTDEDYPR</sequence>
<accession>A0A087BB09</accession>
<evidence type="ECO:0000256" key="1">
    <source>
        <dbReference type="SAM" id="MobiDB-lite"/>
    </source>
</evidence>
<evidence type="ECO:0008006" key="4">
    <source>
        <dbReference type="Google" id="ProtNLM"/>
    </source>
</evidence>
<keyword evidence="3" id="KW-1185">Reference proteome</keyword>
<proteinExistence type="predicted"/>
<dbReference type="Proteomes" id="UP000029052">
    <property type="component" value="Unassembled WGS sequence"/>
</dbReference>
<feature type="region of interest" description="Disordered" evidence="1">
    <location>
        <begin position="1"/>
        <end position="69"/>
    </location>
</feature>
<comment type="caution">
    <text evidence="2">The sequence shown here is derived from an EMBL/GenBank/DDBJ whole genome shotgun (WGS) entry which is preliminary data.</text>
</comment>
<name>A0A087BB09_9BIFI</name>
<reference evidence="2 3" key="1">
    <citation type="submission" date="2014-03" db="EMBL/GenBank/DDBJ databases">
        <title>Genomics of Bifidobacteria.</title>
        <authorList>
            <person name="Ventura M."/>
            <person name="Milani C."/>
            <person name="Lugli G.A."/>
        </authorList>
    </citation>
    <scope>NUCLEOTIDE SEQUENCE [LARGE SCALE GENOMIC DNA]</scope>
    <source>
        <strain evidence="2 3">LMG 11591</strain>
    </source>
</reference>
<gene>
    <name evidence="2" type="ORF">BMAGN_0158</name>
</gene>
<dbReference type="STRING" id="1692.BMAGN_0158"/>
<protein>
    <recommendedName>
        <fullName evidence="4">Cell division initiation protein</fullName>
    </recommendedName>
</protein>
<dbReference type="AlphaFoldDB" id="A0A087BB09"/>
<evidence type="ECO:0000313" key="3">
    <source>
        <dbReference type="Proteomes" id="UP000029052"/>
    </source>
</evidence>
<evidence type="ECO:0000313" key="2">
    <source>
        <dbReference type="EMBL" id="KFI68209.1"/>
    </source>
</evidence>
<dbReference type="eggNOG" id="ENOG5033EHP">
    <property type="taxonomic scope" value="Bacteria"/>
</dbReference>